<evidence type="ECO:0000313" key="3">
    <source>
        <dbReference type="EMBL" id="ABB38099.2"/>
    </source>
</evidence>
<dbReference type="Pfam" id="PF00665">
    <property type="entry name" value="rve"/>
    <property type="match status" value="1"/>
</dbReference>
<dbReference type="Pfam" id="PF13276">
    <property type="entry name" value="HTH_21"/>
    <property type="match status" value="1"/>
</dbReference>
<gene>
    <name evidence="2" type="ordered locus">Dde_1233</name>
    <name evidence="3" type="ordered locus">Dde_1298</name>
</gene>
<proteinExistence type="predicted"/>
<dbReference type="Gene3D" id="3.30.420.10">
    <property type="entry name" value="Ribonuclease H-like superfamily/Ribonuclease H"/>
    <property type="match status" value="1"/>
</dbReference>
<reference evidence="3 4" key="1">
    <citation type="journal article" date="2011" name="J. Bacteriol.">
        <title>Complete genome sequence and updated annotation of Desulfovibrio alaskensis G20.</title>
        <authorList>
            <person name="Hauser L.J."/>
            <person name="Land M.L."/>
            <person name="Brown S.D."/>
            <person name="Larimer F."/>
            <person name="Keller K.L."/>
            <person name="Rapp-Giles B.J."/>
            <person name="Price M.N."/>
            <person name="Lin M."/>
            <person name="Bruce D.C."/>
            <person name="Detter J.C."/>
            <person name="Tapia R."/>
            <person name="Han C.S."/>
            <person name="Goodwin L.A."/>
            <person name="Cheng J.F."/>
            <person name="Pitluck S."/>
            <person name="Copeland A."/>
            <person name="Lucas S."/>
            <person name="Nolan M."/>
            <person name="Lapidus A.L."/>
            <person name="Palumbo A.V."/>
            <person name="Wall J.D."/>
        </authorList>
    </citation>
    <scope>NUCLEOTIDE SEQUENCE [LARGE SCALE GENOMIC DNA]</scope>
    <source>
        <strain evidence="4">ATCC BAA 1058 / DSM 17464 / G20</strain>
        <strain evidence="3">G20</strain>
    </source>
</reference>
<name>Q312P7_OLEA2</name>
<dbReference type="EMBL" id="CP000112">
    <property type="protein sequence ID" value="ABB38099.2"/>
    <property type="molecule type" value="Genomic_DNA"/>
</dbReference>
<keyword evidence="4" id="KW-1185">Reference proteome</keyword>
<evidence type="ECO:0000259" key="1">
    <source>
        <dbReference type="PROSITE" id="PS50994"/>
    </source>
</evidence>
<dbReference type="Proteomes" id="UP000002710">
    <property type="component" value="Chromosome"/>
</dbReference>
<dbReference type="GO" id="GO:0003677">
    <property type="term" value="F:DNA binding"/>
    <property type="evidence" value="ECO:0007669"/>
    <property type="project" value="InterPro"/>
</dbReference>
<dbReference type="NCBIfam" id="NF033516">
    <property type="entry name" value="transpos_IS3"/>
    <property type="match status" value="1"/>
</dbReference>
<dbReference type="PANTHER" id="PTHR46889">
    <property type="entry name" value="TRANSPOSASE INSF FOR INSERTION SEQUENCE IS3B-RELATED"/>
    <property type="match status" value="1"/>
</dbReference>
<dbReference type="Gene3D" id="1.10.10.60">
    <property type="entry name" value="Homeodomain-like"/>
    <property type="match status" value="1"/>
</dbReference>
<dbReference type="InterPro" id="IPR025948">
    <property type="entry name" value="HTH-like_dom"/>
</dbReference>
<dbReference type="eggNOG" id="COG2801">
    <property type="taxonomic scope" value="Bacteria"/>
</dbReference>
<dbReference type="SUPFAM" id="SSF46689">
    <property type="entry name" value="Homeodomain-like"/>
    <property type="match status" value="1"/>
</dbReference>
<dbReference type="GO" id="GO:0006313">
    <property type="term" value="P:DNA transposition"/>
    <property type="evidence" value="ECO:0007669"/>
    <property type="project" value="InterPro"/>
</dbReference>
<dbReference type="InterPro" id="IPR050900">
    <property type="entry name" value="Transposase_IS3/IS150/IS904"/>
</dbReference>
<dbReference type="KEGG" id="dde:Dde_1298"/>
<dbReference type="AlphaFoldDB" id="Q312P7"/>
<dbReference type="InterPro" id="IPR012337">
    <property type="entry name" value="RNaseH-like_sf"/>
</dbReference>
<dbReference type="EMBL" id="CP000112">
    <property type="protein sequence ID" value="ABB38034.2"/>
    <property type="molecule type" value="Genomic_DNA"/>
</dbReference>
<dbReference type="InterPro" id="IPR036397">
    <property type="entry name" value="RNaseH_sf"/>
</dbReference>
<dbReference type="InterPro" id="IPR001584">
    <property type="entry name" value="Integrase_cat-core"/>
</dbReference>
<evidence type="ECO:0000313" key="4">
    <source>
        <dbReference type="Proteomes" id="UP000002710"/>
    </source>
</evidence>
<dbReference type="HOGENOM" id="CLU_027402_33_0_7"/>
<dbReference type="InterPro" id="IPR002514">
    <property type="entry name" value="Transposase_8"/>
</dbReference>
<dbReference type="Pfam" id="PF01527">
    <property type="entry name" value="HTH_Tnp_1"/>
    <property type="match status" value="1"/>
</dbReference>
<sequence>MGRPIKYSKEFKLSAVKLVTELGYSCREAGEQLGCSSWSVRDWVRQLRASGDIPPENVTAASAQDMKALREENARLRLENEILKKGSGVLCQGVPVKYAWIRSQRDKYPIRLLCRVAMVSPSGFYSWLKAPEDALMSRSESLRKAIRFYHQRSSGVYGYRKIHKDIIEETTLRCCRETVRRAMKSDGLRSKVTRKHRYPANIEQIPRAAPNVLARDFTAATPDQKWTADITYLWTNEGWLYLAVVLDLFSRRVVGWAMSERADAHLACRALEAAIQLRRPGLGLLHHSDQGCQYTSGAFSAVLDQYGIVCSMSRRGNCWDNAVTESFFSKLKREWVRGKRYRTRNDARQDIFLYLKAFYNRKRRHAFLGYQSPEAFEQLFYQAKQKQAA</sequence>
<evidence type="ECO:0000313" key="2">
    <source>
        <dbReference type="EMBL" id="ABB38034.2"/>
    </source>
</evidence>
<organism evidence="3 4">
    <name type="scientific">Oleidesulfovibrio alaskensis (strain ATCC BAA-1058 / DSM 17464 / G20)</name>
    <name type="common">Desulfovibrio alaskensis</name>
    <dbReference type="NCBI Taxonomy" id="207559"/>
    <lineage>
        <taxon>Bacteria</taxon>
        <taxon>Pseudomonadati</taxon>
        <taxon>Thermodesulfobacteriota</taxon>
        <taxon>Desulfovibrionia</taxon>
        <taxon>Desulfovibrionales</taxon>
        <taxon>Desulfovibrionaceae</taxon>
        <taxon>Oleidesulfovibrio</taxon>
    </lineage>
</organism>
<dbReference type="GO" id="GO:0015074">
    <property type="term" value="P:DNA integration"/>
    <property type="evidence" value="ECO:0007669"/>
    <property type="project" value="InterPro"/>
</dbReference>
<dbReference type="PANTHER" id="PTHR46889:SF4">
    <property type="entry name" value="TRANSPOSASE INSO FOR INSERTION SEQUENCE ELEMENT IS911B-RELATED"/>
    <property type="match status" value="1"/>
</dbReference>
<dbReference type="Pfam" id="PF13333">
    <property type="entry name" value="rve_2"/>
    <property type="match status" value="1"/>
</dbReference>
<dbReference type="PROSITE" id="PS50994">
    <property type="entry name" value="INTEGRASE"/>
    <property type="match status" value="1"/>
</dbReference>
<accession>Q312P7</accession>
<dbReference type="KEGG" id="dde:Dde_1233"/>
<feature type="domain" description="Integrase catalytic" evidence="1">
    <location>
        <begin position="218"/>
        <end position="380"/>
    </location>
</feature>
<protein>
    <submittedName>
        <fullName evidence="3">Integrase catalytic region</fullName>
    </submittedName>
</protein>
<dbReference type="InterPro" id="IPR048020">
    <property type="entry name" value="Transpos_IS3"/>
</dbReference>
<dbReference type="InterPro" id="IPR009057">
    <property type="entry name" value="Homeodomain-like_sf"/>
</dbReference>
<dbReference type="GO" id="GO:0004803">
    <property type="term" value="F:transposase activity"/>
    <property type="evidence" value="ECO:0007669"/>
    <property type="project" value="InterPro"/>
</dbReference>
<dbReference type="SUPFAM" id="SSF53098">
    <property type="entry name" value="Ribonuclease H-like"/>
    <property type="match status" value="1"/>
</dbReference>